<dbReference type="Proteomes" id="UP000053660">
    <property type="component" value="Unassembled WGS sequence"/>
</dbReference>
<dbReference type="EMBL" id="KN551409">
    <property type="protein sequence ID" value="KHJ92342.1"/>
    <property type="molecule type" value="Genomic_DNA"/>
</dbReference>
<sequence>MDRSMDNMMPSPYRGRGYRGGGQQWRGGAYSGGRRSSDFYEQQFASPYQDNRNSPADRNSQRRSYGRGSPSAQFQGNQGGWQNNGRSSYGSARGTPGSSYKKRNQYGQQSDEKQ</sequence>
<feature type="compositionally biased region" description="Gly residues" evidence="1">
    <location>
        <begin position="18"/>
        <end position="31"/>
    </location>
</feature>
<accession>A0A0B1T949</accession>
<evidence type="ECO:0000313" key="2">
    <source>
        <dbReference type="EMBL" id="KHJ92342.1"/>
    </source>
</evidence>
<gene>
    <name evidence="2" type="ORF">OESDEN_07770</name>
</gene>
<protein>
    <submittedName>
        <fullName evidence="2">Uncharacterized protein</fullName>
    </submittedName>
</protein>
<proteinExistence type="predicted"/>
<reference evidence="2 3" key="1">
    <citation type="submission" date="2014-03" db="EMBL/GenBank/DDBJ databases">
        <title>Draft genome of the hookworm Oesophagostomum dentatum.</title>
        <authorList>
            <person name="Mitreva M."/>
        </authorList>
    </citation>
    <scope>NUCLEOTIDE SEQUENCE [LARGE SCALE GENOMIC DNA]</scope>
    <source>
        <strain evidence="2 3">OD-Hann</strain>
    </source>
</reference>
<organism evidence="2 3">
    <name type="scientific">Oesophagostomum dentatum</name>
    <name type="common">Nodular worm</name>
    <dbReference type="NCBI Taxonomy" id="61180"/>
    <lineage>
        <taxon>Eukaryota</taxon>
        <taxon>Metazoa</taxon>
        <taxon>Ecdysozoa</taxon>
        <taxon>Nematoda</taxon>
        <taxon>Chromadorea</taxon>
        <taxon>Rhabditida</taxon>
        <taxon>Rhabditina</taxon>
        <taxon>Rhabditomorpha</taxon>
        <taxon>Strongyloidea</taxon>
        <taxon>Strongylidae</taxon>
        <taxon>Oesophagostomum</taxon>
    </lineage>
</organism>
<feature type="compositionally biased region" description="Polar residues" evidence="1">
    <location>
        <begin position="105"/>
        <end position="114"/>
    </location>
</feature>
<keyword evidence="3" id="KW-1185">Reference proteome</keyword>
<feature type="compositionally biased region" description="Polar residues" evidence="1">
    <location>
        <begin position="39"/>
        <end position="58"/>
    </location>
</feature>
<dbReference type="AlphaFoldDB" id="A0A0B1T949"/>
<feature type="region of interest" description="Disordered" evidence="1">
    <location>
        <begin position="1"/>
        <end position="114"/>
    </location>
</feature>
<name>A0A0B1T949_OESDE</name>
<evidence type="ECO:0000256" key="1">
    <source>
        <dbReference type="SAM" id="MobiDB-lite"/>
    </source>
</evidence>
<feature type="compositionally biased region" description="Low complexity" evidence="1">
    <location>
        <begin position="73"/>
        <end position="85"/>
    </location>
</feature>
<evidence type="ECO:0000313" key="3">
    <source>
        <dbReference type="Proteomes" id="UP000053660"/>
    </source>
</evidence>